<evidence type="ECO:0000256" key="11">
    <source>
        <dbReference type="ARBA" id="ARBA00023160"/>
    </source>
</evidence>
<dbReference type="OrthoDB" id="19906at2"/>
<keyword evidence="9" id="KW-0443">Lipid metabolism</keyword>
<dbReference type="GO" id="GO:0006633">
    <property type="term" value="P:fatty acid biosynthetic process"/>
    <property type="evidence" value="ECO:0007669"/>
    <property type="project" value="UniProtKB-KW"/>
</dbReference>
<dbReference type="RefSeq" id="WP_110200701.1">
    <property type="nucleotide sequence ID" value="NZ_QICH01000001.1"/>
</dbReference>
<dbReference type="PRINTS" id="PR00075">
    <property type="entry name" value="FACDDSATRASE"/>
</dbReference>
<evidence type="ECO:0000313" key="15">
    <source>
        <dbReference type="Proteomes" id="UP000247689"/>
    </source>
</evidence>
<feature type="transmembrane region" description="Helical" evidence="12">
    <location>
        <begin position="29"/>
        <end position="57"/>
    </location>
</feature>
<evidence type="ECO:0000256" key="3">
    <source>
        <dbReference type="ARBA" id="ARBA00022516"/>
    </source>
</evidence>
<keyword evidence="8" id="KW-0408">Iron</keyword>
<dbReference type="InterPro" id="IPR005804">
    <property type="entry name" value="FA_desaturase_dom"/>
</dbReference>
<dbReference type="CDD" id="cd03505">
    <property type="entry name" value="Delta9-FADS-like"/>
    <property type="match status" value="1"/>
</dbReference>
<keyword evidence="15" id="KW-1185">Reference proteome</keyword>
<feature type="transmembrane region" description="Helical" evidence="12">
    <location>
        <begin position="162"/>
        <end position="179"/>
    </location>
</feature>
<dbReference type="GO" id="GO:0016717">
    <property type="term" value="F:oxidoreductase activity, acting on paired donors, with oxidation of a pair of donors resulting in the reduction of molecular oxygen to two molecules of water"/>
    <property type="evidence" value="ECO:0007669"/>
    <property type="project" value="InterPro"/>
</dbReference>
<dbReference type="PANTHER" id="PTHR11351:SF31">
    <property type="entry name" value="DESATURASE 1, ISOFORM A-RELATED"/>
    <property type="match status" value="1"/>
</dbReference>
<keyword evidence="11" id="KW-0275">Fatty acid biosynthesis</keyword>
<comment type="caution">
    <text evidence="14">The sequence shown here is derived from an EMBL/GenBank/DDBJ whole genome shotgun (WGS) entry which is preliminary data.</text>
</comment>
<comment type="subcellular location">
    <subcellularLocation>
        <location evidence="1">Membrane</location>
        <topology evidence="1">Multi-pass membrane protein</topology>
    </subcellularLocation>
</comment>
<feature type="transmembrane region" description="Helical" evidence="12">
    <location>
        <begin position="191"/>
        <end position="212"/>
    </location>
</feature>
<evidence type="ECO:0000256" key="8">
    <source>
        <dbReference type="ARBA" id="ARBA00023004"/>
    </source>
</evidence>
<gene>
    <name evidence="14" type="ORF">DL796_02835</name>
</gene>
<evidence type="ECO:0000259" key="13">
    <source>
        <dbReference type="Pfam" id="PF00487"/>
    </source>
</evidence>
<keyword evidence="7" id="KW-0560">Oxidoreductase</keyword>
<evidence type="ECO:0000256" key="10">
    <source>
        <dbReference type="ARBA" id="ARBA00023136"/>
    </source>
</evidence>
<evidence type="ECO:0000256" key="7">
    <source>
        <dbReference type="ARBA" id="ARBA00023002"/>
    </source>
</evidence>
<dbReference type="GO" id="GO:0016020">
    <property type="term" value="C:membrane"/>
    <property type="evidence" value="ECO:0007669"/>
    <property type="project" value="UniProtKB-SubCell"/>
</dbReference>
<dbReference type="PANTHER" id="PTHR11351">
    <property type="entry name" value="ACYL-COA DESATURASE"/>
    <property type="match status" value="1"/>
</dbReference>
<dbReference type="EMBL" id="QICH01000001">
    <property type="protein sequence ID" value="PXF64652.1"/>
    <property type="molecule type" value="Genomic_DNA"/>
</dbReference>
<evidence type="ECO:0000256" key="6">
    <source>
        <dbReference type="ARBA" id="ARBA00022989"/>
    </source>
</evidence>
<dbReference type="InterPro" id="IPR015876">
    <property type="entry name" value="Acyl-CoA_DS"/>
</dbReference>
<evidence type="ECO:0000256" key="4">
    <source>
        <dbReference type="ARBA" id="ARBA00022692"/>
    </source>
</evidence>
<comment type="similarity">
    <text evidence="2">Belongs to the fatty acid desaturase type 2 family.</text>
</comment>
<organism evidence="14 15">
    <name type="scientific">Kangiella spongicola</name>
    <dbReference type="NCBI Taxonomy" id="796379"/>
    <lineage>
        <taxon>Bacteria</taxon>
        <taxon>Pseudomonadati</taxon>
        <taxon>Pseudomonadota</taxon>
        <taxon>Gammaproteobacteria</taxon>
        <taxon>Kangiellales</taxon>
        <taxon>Kangiellaceae</taxon>
        <taxon>Kangiella</taxon>
    </lineage>
</organism>
<keyword evidence="6 12" id="KW-1133">Transmembrane helix</keyword>
<keyword evidence="3" id="KW-0444">Lipid biosynthesis</keyword>
<reference evidence="14 15" key="1">
    <citation type="submission" date="2018-05" db="EMBL/GenBank/DDBJ databases">
        <title>Kangiella spongicola genome sequence.</title>
        <authorList>
            <person name="Maclea K.S."/>
            <person name="Goen A.E."/>
            <person name="Kelley C."/>
            <person name="Underriner A."/>
            <person name="Silverwood T."/>
            <person name="Trachtenberg A.M."/>
        </authorList>
    </citation>
    <scope>NUCLEOTIDE SEQUENCE [LARGE SCALE GENOMIC DNA]</scope>
    <source>
        <strain evidence="14 15">ATCC BAA-2076</strain>
    </source>
</reference>
<dbReference type="AlphaFoldDB" id="A0A318D5M5"/>
<dbReference type="Proteomes" id="UP000247689">
    <property type="component" value="Unassembled WGS sequence"/>
</dbReference>
<evidence type="ECO:0000256" key="5">
    <source>
        <dbReference type="ARBA" id="ARBA00022832"/>
    </source>
</evidence>
<accession>A0A318D5M5</accession>
<feature type="domain" description="Fatty acid desaturase" evidence="13">
    <location>
        <begin position="44"/>
        <end position="265"/>
    </location>
</feature>
<keyword evidence="5" id="KW-0276">Fatty acid metabolism</keyword>
<keyword evidence="10 12" id="KW-0472">Membrane</keyword>
<proteinExistence type="inferred from homology"/>
<evidence type="ECO:0000256" key="12">
    <source>
        <dbReference type="SAM" id="Phobius"/>
    </source>
</evidence>
<protein>
    <submittedName>
        <fullName evidence="14">Acyl-CoA desaturase</fullName>
    </submittedName>
</protein>
<dbReference type="Pfam" id="PF00487">
    <property type="entry name" value="FA_desaturase"/>
    <property type="match status" value="1"/>
</dbReference>
<evidence type="ECO:0000256" key="9">
    <source>
        <dbReference type="ARBA" id="ARBA00023098"/>
    </source>
</evidence>
<name>A0A318D5M5_9GAMM</name>
<sequence length="297" mass="35256">MVLKQWFDNKAVNSLTDDGIDWPRVIPYILLHLTCLFIFVVGVSWIAVVIFIASYILRMFAITAFYHRYFSHKSFKTSRVMQAIFGFIGTTATQRGPLWWAAHHRHHHKHADTEKDTHSPRHGFLRSHTLWFLTKKNFATNEERVKDLAQYKELKWLDRYDVIPPILYAFFILMIGTYIEHVHPNLGASKWQILIWGFFVSTVLLSHVTFLINSLAHRWGYRTFNTDDDSRNNPLLAILTLGEGWHNNHHKFPASVRQGLRWWEIDISYYFLWLMEKLGLVWDLRKPEVAKIREHKL</sequence>
<evidence type="ECO:0000313" key="14">
    <source>
        <dbReference type="EMBL" id="PXF64652.1"/>
    </source>
</evidence>
<keyword evidence="4 12" id="KW-0812">Transmembrane</keyword>
<evidence type="ECO:0000256" key="2">
    <source>
        <dbReference type="ARBA" id="ARBA00008749"/>
    </source>
</evidence>
<evidence type="ECO:0000256" key="1">
    <source>
        <dbReference type="ARBA" id="ARBA00004141"/>
    </source>
</evidence>